<proteinExistence type="inferred from homology"/>
<keyword evidence="4" id="KW-0238">DNA-binding</keyword>
<evidence type="ECO:0000256" key="8">
    <source>
        <dbReference type="SAM" id="MobiDB-lite"/>
    </source>
</evidence>
<keyword evidence="5" id="KW-0804">Transcription</keyword>
<dbReference type="InterPro" id="IPR044280">
    <property type="entry name" value="Hac1/HY5"/>
</dbReference>
<feature type="region of interest" description="Disordered" evidence="8">
    <location>
        <begin position="207"/>
        <end position="226"/>
    </location>
</feature>
<reference evidence="10 11" key="1">
    <citation type="submission" date="2024-03" db="EMBL/GenBank/DDBJ databases">
        <title>Genome-scale model development and genomic sequencing of the oleaginous clade Lipomyces.</title>
        <authorList>
            <consortium name="Lawrence Berkeley National Laboratory"/>
            <person name="Czajka J.J."/>
            <person name="Han Y."/>
            <person name="Kim J."/>
            <person name="Mondo S.J."/>
            <person name="Hofstad B.A."/>
            <person name="Robles A."/>
            <person name="Haridas S."/>
            <person name="Riley R."/>
            <person name="LaButti K."/>
            <person name="Pangilinan J."/>
            <person name="Andreopoulos W."/>
            <person name="Lipzen A."/>
            <person name="Yan J."/>
            <person name="Wang M."/>
            <person name="Ng V."/>
            <person name="Grigoriev I.V."/>
            <person name="Spatafora J.W."/>
            <person name="Magnuson J.K."/>
            <person name="Baker S.E."/>
            <person name="Pomraning K.R."/>
        </authorList>
    </citation>
    <scope>NUCLEOTIDE SEQUENCE [LARGE SCALE GENOMIC DNA]</scope>
    <source>
        <strain evidence="10 11">Phaff 52-87</strain>
    </source>
</reference>
<evidence type="ECO:0000256" key="4">
    <source>
        <dbReference type="ARBA" id="ARBA00023125"/>
    </source>
</evidence>
<evidence type="ECO:0000256" key="2">
    <source>
        <dbReference type="ARBA" id="ARBA00007163"/>
    </source>
</evidence>
<dbReference type="GeneID" id="90038383"/>
<dbReference type="SMART" id="SM00338">
    <property type="entry name" value="BRLZ"/>
    <property type="match status" value="1"/>
</dbReference>
<feature type="region of interest" description="Disordered" evidence="8">
    <location>
        <begin position="1"/>
        <end position="45"/>
    </location>
</feature>
<feature type="region of interest" description="Disordered" evidence="8">
    <location>
        <begin position="338"/>
        <end position="364"/>
    </location>
</feature>
<dbReference type="EMBL" id="JBBJBU010000007">
    <property type="protein sequence ID" value="KAK7204770.1"/>
    <property type="molecule type" value="Genomic_DNA"/>
</dbReference>
<feature type="compositionally biased region" description="Polar residues" evidence="8">
    <location>
        <begin position="338"/>
        <end position="351"/>
    </location>
</feature>
<dbReference type="SUPFAM" id="SSF57959">
    <property type="entry name" value="Leucine zipper domain"/>
    <property type="match status" value="1"/>
</dbReference>
<feature type="domain" description="BZIP" evidence="9">
    <location>
        <begin position="47"/>
        <end position="110"/>
    </location>
</feature>
<evidence type="ECO:0000256" key="1">
    <source>
        <dbReference type="ARBA" id="ARBA00004123"/>
    </source>
</evidence>
<organism evidence="10 11">
    <name type="scientific">Myxozyma melibiosi</name>
    <dbReference type="NCBI Taxonomy" id="54550"/>
    <lineage>
        <taxon>Eukaryota</taxon>
        <taxon>Fungi</taxon>
        <taxon>Dikarya</taxon>
        <taxon>Ascomycota</taxon>
        <taxon>Saccharomycotina</taxon>
        <taxon>Lipomycetes</taxon>
        <taxon>Lipomycetales</taxon>
        <taxon>Lipomycetaceae</taxon>
        <taxon>Myxozyma</taxon>
    </lineage>
</organism>
<feature type="region of interest" description="Disordered" evidence="8">
    <location>
        <begin position="108"/>
        <end position="170"/>
    </location>
</feature>
<feature type="region of interest" description="Disordered" evidence="8">
    <location>
        <begin position="299"/>
        <end position="325"/>
    </location>
</feature>
<keyword evidence="6" id="KW-0834">Unfolded protein response</keyword>
<keyword evidence="3" id="KW-0805">Transcription regulation</keyword>
<keyword evidence="11" id="KW-1185">Reference proteome</keyword>
<evidence type="ECO:0000256" key="7">
    <source>
        <dbReference type="ARBA" id="ARBA00023242"/>
    </source>
</evidence>
<sequence>MSESPEDYGSPSYLTDSSRKRRDELALPLPPGALPPRKRAKTAIEKEQRRIERILRNRQAAQSSREKKRKQLEELEAINEQLRLENSSTLDRLAIVEAENKALRAKLDELSTMSIKRDSSSSSSSTESEMQRIKTEAPSPSHFLSADLSSTSSGSVFDSPTSPSLSSFSPASGSLLDSYCTSPEDSADIPSTPDAKDAVAFKLMHHPAASFEGTPTRPGPLDGKDREHDGFVGYDVTTMLFDVSAAAPIFAAQSSHFDSSVSAGMDADQQLFDWDAVLDSTKDEEPVASASELHDSTSMYDSMIAASHDEDDNSNSSSTSFDFDRDASAKSPMISFTVNNDFSEKNNNSVDSLIEYPTDSPALT</sequence>
<protein>
    <recommendedName>
        <fullName evidence="9">BZIP domain-containing protein</fullName>
    </recommendedName>
</protein>
<dbReference type="PANTHER" id="PTHR46714:SF6">
    <property type="entry name" value="TRANSCRIPTIONAL ACTIVATOR HAC1"/>
    <property type="match status" value="1"/>
</dbReference>
<dbReference type="PANTHER" id="PTHR46714">
    <property type="entry name" value="TRANSCRIPTIONAL ACTIVATOR HAC1"/>
    <property type="match status" value="1"/>
</dbReference>
<dbReference type="Proteomes" id="UP001498771">
    <property type="component" value="Unassembled WGS sequence"/>
</dbReference>
<comment type="caution">
    <text evidence="10">The sequence shown here is derived from an EMBL/GenBank/DDBJ whole genome shotgun (WGS) entry which is preliminary data.</text>
</comment>
<keyword evidence="7" id="KW-0539">Nucleus</keyword>
<dbReference type="Gene3D" id="1.20.5.170">
    <property type="match status" value="1"/>
</dbReference>
<evidence type="ECO:0000313" key="11">
    <source>
        <dbReference type="Proteomes" id="UP001498771"/>
    </source>
</evidence>
<gene>
    <name evidence="10" type="ORF">BZA70DRAFT_279965</name>
</gene>
<accession>A0ABR1F4P0</accession>
<evidence type="ECO:0000259" key="9">
    <source>
        <dbReference type="PROSITE" id="PS50217"/>
    </source>
</evidence>
<dbReference type="InterPro" id="IPR046347">
    <property type="entry name" value="bZIP_sf"/>
</dbReference>
<feature type="compositionally biased region" description="Basic and acidic residues" evidence="8">
    <location>
        <begin position="108"/>
        <end position="119"/>
    </location>
</feature>
<dbReference type="RefSeq" id="XP_064767803.1">
    <property type="nucleotide sequence ID" value="XM_064912871.1"/>
</dbReference>
<comment type="subcellular location">
    <subcellularLocation>
        <location evidence="1">Nucleus</location>
    </subcellularLocation>
</comment>
<dbReference type="PROSITE" id="PS50217">
    <property type="entry name" value="BZIP"/>
    <property type="match status" value="1"/>
</dbReference>
<dbReference type="InterPro" id="IPR004827">
    <property type="entry name" value="bZIP"/>
</dbReference>
<evidence type="ECO:0000256" key="6">
    <source>
        <dbReference type="ARBA" id="ARBA00023230"/>
    </source>
</evidence>
<evidence type="ECO:0000313" key="10">
    <source>
        <dbReference type="EMBL" id="KAK7204770.1"/>
    </source>
</evidence>
<feature type="compositionally biased region" description="Low complexity" evidence="8">
    <location>
        <begin position="141"/>
        <end position="170"/>
    </location>
</feature>
<evidence type="ECO:0000256" key="3">
    <source>
        <dbReference type="ARBA" id="ARBA00023015"/>
    </source>
</evidence>
<name>A0ABR1F4P0_9ASCO</name>
<evidence type="ECO:0000256" key="5">
    <source>
        <dbReference type="ARBA" id="ARBA00023163"/>
    </source>
</evidence>
<comment type="similarity">
    <text evidence="2">Belongs to the bZIP family.</text>
</comment>